<comment type="caution">
    <text evidence="4">The sequence shown here is derived from an EMBL/GenBank/DDBJ whole genome shotgun (WGS) entry which is preliminary data.</text>
</comment>
<dbReference type="SUPFAM" id="SSF111369">
    <property type="entry name" value="HlyD-like secretion proteins"/>
    <property type="match status" value="1"/>
</dbReference>
<dbReference type="Proteomes" id="UP000245293">
    <property type="component" value="Unassembled WGS sequence"/>
</dbReference>
<evidence type="ECO:0000313" key="5">
    <source>
        <dbReference type="Proteomes" id="UP000245293"/>
    </source>
</evidence>
<evidence type="ECO:0000256" key="2">
    <source>
        <dbReference type="ARBA" id="ARBA00023054"/>
    </source>
</evidence>
<dbReference type="EMBL" id="QETF01000024">
    <property type="protein sequence ID" value="PWG15735.1"/>
    <property type="molecule type" value="Genomic_DNA"/>
</dbReference>
<keyword evidence="3" id="KW-0472">Membrane</keyword>
<dbReference type="PANTHER" id="PTHR32347:SF23">
    <property type="entry name" value="BLL5650 PROTEIN"/>
    <property type="match status" value="1"/>
</dbReference>
<dbReference type="AlphaFoldDB" id="A0A2V1NZV8"/>
<dbReference type="PANTHER" id="PTHR32347">
    <property type="entry name" value="EFFLUX SYSTEM COMPONENT YKNX-RELATED"/>
    <property type="match status" value="1"/>
</dbReference>
<dbReference type="GO" id="GO:0030313">
    <property type="term" value="C:cell envelope"/>
    <property type="evidence" value="ECO:0007669"/>
    <property type="project" value="UniProtKB-SubCell"/>
</dbReference>
<keyword evidence="2" id="KW-0175">Coiled coil</keyword>
<gene>
    <name evidence="4" type="ORF">DFK10_15345</name>
</gene>
<feature type="transmembrane region" description="Helical" evidence="3">
    <location>
        <begin position="193"/>
        <end position="214"/>
    </location>
</feature>
<dbReference type="Gene3D" id="2.40.50.100">
    <property type="match status" value="1"/>
</dbReference>
<dbReference type="InterPro" id="IPR050465">
    <property type="entry name" value="UPF0194_transport"/>
</dbReference>
<keyword evidence="3" id="KW-1133">Transmembrane helix</keyword>
<protein>
    <submittedName>
        <fullName evidence="4">Secretion protein HylD</fullName>
    </submittedName>
</protein>
<evidence type="ECO:0000256" key="1">
    <source>
        <dbReference type="ARBA" id="ARBA00004196"/>
    </source>
</evidence>
<comment type="subcellular location">
    <subcellularLocation>
        <location evidence="1">Cell envelope</location>
    </subcellularLocation>
</comment>
<accession>A0A2V1NZV8</accession>
<name>A0A2V1NZV8_9RHOB</name>
<reference evidence="5" key="1">
    <citation type="submission" date="2018-05" db="EMBL/GenBank/DDBJ databases">
        <authorList>
            <person name="Du Z."/>
            <person name="Wang X."/>
        </authorList>
    </citation>
    <scope>NUCLEOTIDE SEQUENCE [LARGE SCALE GENOMIC DNA]</scope>
    <source>
        <strain evidence="5">WDS4C29</strain>
    </source>
</reference>
<organism evidence="4 5">
    <name type="scientific">Salibaculum griseiflavum</name>
    <dbReference type="NCBI Taxonomy" id="1914409"/>
    <lineage>
        <taxon>Bacteria</taxon>
        <taxon>Pseudomonadati</taxon>
        <taxon>Pseudomonadota</taxon>
        <taxon>Alphaproteobacteria</taxon>
        <taxon>Rhodobacterales</taxon>
        <taxon>Roseobacteraceae</taxon>
        <taxon>Salibaculum</taxon>
    </lineage>
</organism>
<keyword evidence="3" id="KW-0812">Transmembrane</keyword>
<evidence type="ECO:0000256" key="3">
    <source>
        <dbReference type="SAM" id="Phobius"/>
    </source>
</evidence>
<dbReference type="OrthoDB" id="9763546at2"/>
<keyword evidence="5" id="KW-1185">Reference proteome</keyword>
<dbReference type="Gene3D" id="2.40.30.170">
    <property type="match status" value="1"/>
</dbReference>
<evidence type="ECO:0000313" key="4">
    <source>
        <dbReference type="EMBL" id="PWG15735.1"/>
    </source>
</evidence>
<sequence length="456" mass="50966">MAVQLRSRAGQVNDRMVTLVELSRKARMVERIEELDYLVVNATHRLAPYRQAILWRDVHQPAALSGLMSLDANAPMMGWLTNFHRRVLSDRAAGPVNVESLSEEDQAAWQEYLPLYALWLPDITATSVPSGLLLVRAIPWSDEEGTLLEEWWQVWAHAKRSLQGGQEARRRLTPGVVRQWLLPAERPWYRKRLIWIAAVFLVLMLLPVRMTVIAPGQLVPVDPLRVRAPIEGVISEVLVRPAEHVEAGDPLFRFDDEILEKRVEVSRRALSAATEQYQQFTQQALDNDEFSAELIEAAGAVQQARAELTFLESRLNDSTVRAAIGGVAIFDSVSALIGQPVGVGEQILRIVDPGKIEIEAWLSVADAVNLPPGSPVNLYLRSAPLKPVRGEVRYVAYDATERPSGNVAYRVRASLDQADLHRVGLKGTSRLSGGWTTLGYWILRRPIASLRTRLGT</sequence>
<proteinExistence type="predicted"/>